<dbReference type="PRINTS" id="PR00081">
    <property type="entry name" value="GDHRDH"/>
</dbReference>
<keyword evidence="3" id="KW-0472">Membrane</keyword>
<comment type="similarity">
    <text evidence="1">Belongs to the short-chain dehydrogenases/reductases (SDR) family.</text>
</comment>
<feature type="transmembrane region" description="Helical" evidence="3">
    <location>
        <begin position="35"/>
        <end position="55"/>
    </location>
</feature>
<evidence type="ECO:0000256" key="1">
    <source>
        <dbReference type="ARBA" id="ARBA00006484"/>
    </source>
</evidence>
<evidence type="ECO:0000313" key="4">
    <source>
        <dbReference type="EMBL" id="TID16623.1"/>
    </source>
</evidence>
<accession>A0A4Z1P4H7</accession>
<feature type="transmembrane region" description="Helical" evidence="3">
    <location>
        <begin position="67"/>
        <end position="88"/>
    </location>
</feature>
<keyword evidence="3" id="KW-1133">Transmembrane helix</keyword>
<reference evidence="4 5" key="1">
    <citation type="submission" date="2019-04" db="EMBL/GenBank/DDBJ databases">
        <title>High contiguity whole genome sequence and gene annotation resource for two Venturia nashicola isolates.</title>
        <authorList>
            <person name="Prokchorchik M."/>
            <person name="Won K."/>
            <person name="Lee Y."/>
            <person name="Choi E.D."/>
            <person name="Segonzac C."/>
            <person name="Sohn K.H."/>
        </authorList>
    </citation>
    <scope>NUCLEOTIDE SEQUENCE [LARGE SCALE GENOMIC DNA]</scope>
    <source>
        <strain evidence="4 5">PRI2</strain>
    </source>
</reference>
<evidence type="ECO:0000313" key="5">
    <source>
        <dbReference type="Proteomes" id="UP000298493"/>
    </source>
</evidence>
<dbReference type="STRING" id="86259.A0A4Z1P4H7"/>
<dbReference type="InterPro" id="IPR036291">
    <property type="entry name" value="NAD(P)-bd_dom_sf"/>
</dbReference>
<dbReference type="GO" id="GO:0016616">
    <property type="term" value="F:oxidoreductase activity, acting on the CH-OH group of donors, NAD or NADP as acceptor"/>
    <property type="evidence" value="ECO:0007669"/>
    <property type="project" value="TreeGrafter"/>
</dbReference>
<protein>
    <submittedName>
        <fullName evidence="4">Short chain dehydrogenase/reductase</fullName>
    </submittedName>
</protein>
<dbReference type="Gene3D" id="3.40.50.720">
    <property type="entry name" value="NAD(P)-binding Rossmann-like Domain"/>
    <property type="match status" value="1"/>
</dbReference>
<keyword evidence="3" id="KW-0812">Transmembrane</keyword>
<evidence type="ECO:0000256" key="2">
    <source>
        <dbReference type="ARBA" id="ARBA00023002"/>
    </source>
</evidence>
<keyword evidence="5" id="KW-1185">Reference proteome</keyword>
<dbReference type="EMBL" id="SNSC02000018">
    <property type="protein sequence ID" value="TID16623.1"/>
    <property type="molecule type" value="Genomic_DNA"/>
</dbReference>
<keyword evidence="2" id="KW-0560">Oxidoreductase</keyword>
<dbReference type="Pfam" id="PF00106">
    <property type="entry name" value="adh_short"/>
    <property type="match status" value="1"/>
</dbReference>
<dbReference type="PANTHER" id="PTHR24322:SF736">
    <property type="entry name" value="RETINOL DEHYDROGENASE 10"/>
    <property type="match status" value="1"/>
</dbReference>
<proteinExistence type="inferred from homology"/>
<evidence type="ECO:0000256" key="3">
    <source>
        <dbReference type="SAM" id="Phobius"/>
    </source>
</evidence>
<dbReference type="PANTHER" id="PTHR24322">
    <property type="entry name" value="PKSB"/>
    <property type="match status" value="1"/>
</dbReference>
<gene>
    <name evidence="4" type="ORF">E6O75_ATG11741</name>
</gene>
<dbReference type="CDD" id="cd05339">
    <property type="entry name" value="17beta-HSDXI-like_SDR_c"/>
    <property type="match status" value="1"/>
</dbReference>
<dbReference type="Proteomes" id="UP000298493">
    <property type="component" value="Unassembled WGS sequence"/>
</dbReference>
<sequence length="361" mass="39210">MAYEKSTAQLQKVHVTQTTKSPKERSWQSFLTIDVLYSAALKTILHPFVAFMIPVSLRAVTVPYSNISMQVSIAYATLLAFWWMLSVINKRVAFGLPREVDLDEEVIVITGGSNGLGRLIADFYAMRGASVAVLDVAKRDDDDMMGLEFYRCDVGDRTQVEAAAAKLRKDLGVPTILINNAAVVNGKSILDLSTEEVEKNFRVNLLSHYHTVQTFLPGMLDAERGTIVTIASVLGYLGCANLSKAGLVAFHASLKAELSCSAHQGAEKIKTVLVTPGQLGTPMFGGLKTPSTFLAPIVEPVELAKEIVSIVDSGWSGEVALPLYSRLVPLLAALPSGIWTIGRAFSQMDKAMLDFSARRKS</sequence>
<dbReference type="SUPFAM" id="SSF51735">
    <property type="entry name" value="NAD(P)-binding Rossmann-fold domains"/>
    <property type="match status" value="1"/>
</dbReference>
<name>A0A4Z1P4H7_9PEZI</name>
<dbReference type="InterPro" id="IPR002347">
    <property type="entry name" value="SDR_fam"/>
</dbReference>
<organism evidence="4 5">
    <name type="scientific">Venturia nashicola</name>
    <dbReference type="NCBI Taxonomy" id="86259"/>
    <lineage>
        <taxon>Eukaryota</taxon>
        <taxon>Fungi</taxon>
        <taxon>Dikarya</taxon>
        <taxon>Ascomycota</taxon>
        <taxon>Pezizomycotina</taxon>
        <taxon>Dothideomycetes</taxon>
        <taxon>Pleosporomycetidae</taxon>
        <taxon>Venturiales</taxon>
        <taxon>Venturiaceae</taxon>
        <taxon>Venturia</taxon>
    </lineage>
</organism>
<comment type="caution">
    <text evidence="4">The sequence shown here is derived from an EMBL/GenBank/DDBJ whole genome shotgun (WGS) entry which is preliminary data.</text>
</comment>
<dbReference type="AlphaFoldDB" id="A0A4Z1P4H7"/>